<evidence type="ECO:0000313" key="3">
    <source>
        <dbReference type="Proteomes" id="UP001175261"/>
    </source>
</evidence>
<gene>
    <name evidence="2" type="ORF">NLU13_4282</name>
</gene>
<evidence type="ECO:0000313" key="2">
    <source>
        <dbReference type="EMBL" id="KAK0388038.1"/>
    </source>
</evidence>
<proteinExistence type="predicted"/>
<dbReference type="AlphaFoldDB" id="A0AA39L8I0"/>
<feature type="compositionally biased region" description="Low complexity" evidence="1">
    <location>
        <begin position="10"/>
        <end position="24"/>
    </location>
</feature>
<feature type="compositionally biased region" description="Basic residues" evidence="1">
    <location>
        <begin position="39"/>
        <end position="49"/>
    </location>
</feature>
<evidence type="ECO:0000256" key="1">
    <source>
        <dbReference type="SAM" id="MobiDB-lite"/>
    </source>
</evidence>
<keyword evidence="3" id="KW-1185">Reference proteome</keyword>
<dbReference type="Proteomes" id="UP001175261">
    <property type="component" value="Unassembled WGS sequence"/>
</dbReference>
<protein>
    <submittedName>
        <fullName evidence="2">Uncharacterized protein</fullName>
    </submittedName>
</protein>
<name>A0AA39L8I0_SARSR</name>
<feature type="compositionally biased region" description="Polar residues" evidence="1">
    <location>
        <begin position="25"/>
        <end position="38"/>
    </location>
</feature>
<sequence>MAAAGPPIISGTAASAGATSGTTTKMQASVQASMTPATRHSRSRKRVRRPVQGSLYDVMHEHAGTSLFLRPICWTDTHAELLGARFEGLPPCDTPVPSSIPGSPPSKGHMRPSPTITALSNALTEILAPNQFQSIVTFGAVRTVLQILWPNTFSKPRFMPEWHLHFGERVYRDAVRAPVMWSFPMQHAHSSTASFQTTSTQSVTSSDPLGDLVAGVHNPAGLPMLCYIGRSHLAAIRRNLFRIARGPSQVPNEPVLRLQNLRAKKLIPSNPDHDAHFVGIFLAMAQRHFYGPCITSRQESQAKLLASRRNRPHFQDIKLRILTHDSDTADFIVYTAYVTAHFLQRFHDPASRPDGATSESEGMKIEFTRVPIWPILGLRERLGKALGRDLVGIIDEDKIETWQPIEEEAPKSPTRGKRKRDALAEVVNSSFEDECDTEPSLGGKKQCLREGSQIGVVI</sequence>
<feature type="region of interest" description="Disordered" evidence="1">
    <location>
        <begin position="1"/>
        <end position="50"/>
    </location>
</feature>
<reference evidence="2" key="1">
    <citation type="submission" date="2022-10" db="EMBL/GenBank/DDBJ databases">
        <title>Determination and structural analysis of whole genome sequence of Sarocladium strictum F4-1.</title>
        <authorList>
            <person name="Hu L."/>
            <person name="Jiang Y."/>
        </authorList>
    </citation>
    <scope>NUCLEOTIDE SEQUENCE</scope>
    <source>
        <strain evidence="2">F4-1</strain>
    </source>
</reference>
<accession>A0AA39L8I0</accession>
<dbReference type="EMBL" id="JAPDFR010000003">
    <property type="protein sequence ID" value="KAK0388038.1"/>
    <property type="molecule type" value="Genomic_DNA"/>
</dbReference>
<comment type="caution">
    <text evidence="2">The sequence shown here is derived from an EMBL/GenBank/DDBJ whole genome shotgun (WGS) entry which is preliminary data.</text>
</comment>
<organism evidence="2 3">
    <name type="scientific">Sarocladium strictum</name>
    <name type="common">Black bundle disease fungus</name>
    <name type="synonym">Acremonium strictum</name>
    <dbReference type="NCBI Taxonomy" id="5046"/>
    <lineage>
        <taxon>Eukaryota</taxon>
        <taxon>Fungi</taxon>
        <taxon>Dikarya</taxon>
        <taxon>Ascomycota</taxon>
        <taxon>Pezizomycotina</taxon>
        <taxon>Sordariomycetes</taxon>
        <taxon>Hypocreomycetidae</taxon>
        <taxon>Hypocreales</taxon>
        <taxon>Sarocladiaceae</taxon>
        <taxon>Sarocladium</taxon>
    </lineage>
</organism>